<dbReference type="GO" id="GO:0006935">
    <property type="term" value="P:chemotaxis"/>
    <property type="evidence" value="ECO:0007669"/>
    <property type="project" value="InterPro"/>
</dbReference>
<sequence length="211" mass="23638">MIDHDGSRLGFLVDQVESVITTTDEQQRPVSQLLEGNDGTWVREILLLNNRVILVLEAESLTRISRGESVPQQVADPAVTDDLELKLDEGLRSLLALSSSRKEDTIVPQLESVVQHTEAEVIKVLEKVELMLTSTDTIFTGLGRFKQEVAVSGMQGWEEKMSELDQVSQDLQMNIFDVIQQLQFQDIVRQKLENVLRHIAGMANVISDGLD</sequence>
<name>A0A806KR71_9BACT</name>
<dbReference type="GO" id="GO:0007165">
    <property type="term" value="P:signal transduction"/>
    <property type="evidence" value="ECO:0007669"/>
    <property type="project" value="InterPro"/>
</dbReference>
<organism evidence="2">
    <name type="scientific">uncultured bacterium contig00038</name>
    <dbReference type="NCBI Taxonomy" id="1181526"/>
    <lineage>
        <taxon>Bacteria</taxon>
        <taxon>environmental samples</taxon>
    </lineage>
</organism>
<dbReference type="InterPro" id="IPR002545">
    <property type="entry name" value="CheW-lke_dom"/>
</dbReference>
<accession>A0A806KR71</accession>
<reference evidence="2" key="1">
    <citation type="submission" date="2012-03" db="EMBL/GenBank/DDBJ databases">
        <title>Functional metagenomics reveals considerable lignocellulase gene clusters in the gut microbiome of a wood-feeding higher termite.</title>
        <authorList>
            <person name="Liu N."/>
        </authorList>
    </citation>
    <scope>NUCLEOTIDE SEQUENCE</scope>
</reference>
<dbReference type="Gene3D" id="1.10.287.500">
    <property type="entry name" value="Helix hairpin bin"/>
    <property type="match status" value="1"/>
</dbReference>
<dbReference type="Pfam" id="PF01584">
    <property type="entry name" value="CheW"/>
    <property type="match status" value="1"/>
</dbReference>
<protein>
    <recommendedName>
        <fullName evidence="1">CheW-like domain-containing protein</fullName>
    </recommendedName>
</protein>
<evidence type="ECO:0000313" key="2">
    <source>
        <dbReference type="EMBL" id="AGS53489.1"/>
    </source>
</evidence>
<dbReference type="SUPFAM" id="SSF75708">
    <property type="entry name" value="Chemotaxis phosphatase CheZ"/>
    <property type="match status" value="1"/>
</dbReference>
<dbReference type="PROSITE" id="PS50851">
    <property type="entry name" value="CHEW"/>
    <property type="match status" value="1"/>
</dbReference>
<dbReference type="AlphaFoldDB" id="A0A806KR71"/>
<proteinExistence type="predicted"/>
<feature type="domain" description="CheW-like" evidence="1">
    <location>
        <begin position="1"/>
        <end position="67"/>
    </location>
</feature>
<dbReference type="EMBL" id="JQ844234">
    <property type="protein sequence ID" value="AGS53489.1"/>
    <property type="molecule type" value="Genomic_DNA"/>
</dbReference>
<dbReference type="InterPro" id="IPR036061">
    <property type="entry name" value="CheW-like_dom_sf"/>
</dbReference>
<dbReference type="SUPFAM" id="SSF50341">
    <property type="entry name" value="CheW-like"/>
    <property type="match status" value="1"/>
</dbReference>
<evidence type="ECO:0000259" key="1">
    <source>
        <dbReference type="PROSITE" id="PS50851"/>
    </source>
</evidence>